<dbReference type="AlphaFoldDB" id="A0A2H5Y7S8"/>
<reference evidence="3" key="1">
    <citation type="submission" date="2017-09" db="EMBL/GenBank/DDBJ databases">
        <title>Metaegenomics of thermophilic ammonia-oxidizing enrichment culture.</title>
        <authorList>
            <person name="Kato S."/>
            <person name="Suzuki K."/>
        </authorList>
    </citation>
    <scope>NUCLEOTIDE SEQUENCE [LARGE SCALE GENOMIC DNA]</scope>
</reference>
<dbReference type="InterPro" id="IPR019267">
    <property type="entry name" value="CRISPR-assoc_Cas6_C"/>
</dbReference>
<evidence type="ECO:0000259" key="1">
    <source>
        <dbReference type="Pfam" id="PF10040"/>
    </source>
</evidence>
<proteinExistence type="predicted"/>
<gene>
    <name evidence="2" type="ORF">HRbin22_01682</name>
</gene>
<evidence type="ECO:0000313" key="2">
    <source>
        <dbReference type="EMBL" id="GBD09428.1"/>
    </source>
</evidence>
<evidence type="ECO:0000313" key="3">
    <source>
        <dbReference type="Proteomes" id="UP000236642"/>
    </source>
</evidence>
<feature type="domain" description="CRISPR-associated protein Cas6 C-terminal" evidence="1">
    <location>
        <begin position="198"/>
        <end position="322"/>
    </location>
</feature>
<dbReference type="Proteomes" id="UP000236642">
    <property type="component" value="Unassembled WGS sequence"/>
</dbReference>
<accession>A0A2H5Y7S8</accession>
<dbReference type="EMBL" id="BEHY01000041">
    <property type="protein sequence ID" value="GBD09428.1"/>
    <property type="molecule type" value="Genomic_DNA"/>
</dbReference>
<dbReference type="Pfam" id="PF10040">
    <property type="entry name" value="CRISPR_Cas6"/>
    <property type="match status" value="1"/>
</dbReference>
<organism evidence="2 3">
    <name type="scientific">Candidatus Thermoflexus japonica</name>
    <dbReference type="NCBI Taxonomy" id="2035417"/>
    <lineage>
        <taxon>Bacteria</taxon>
        <taxon>Bacillati</taxon>
        <taxon>Chloroflexota</taxon>
        <taxon>Thermoflexia</taxon>
        <taxon>Thermoflexales</taxon>
        <taxon>Thermoflexaceae</taxon>
        <taxon>Thermoflexus</taxon>
    </lineage>
</organism>
<dbReference type="Gene3D" id="3.30.70.1900">
    <property type="match status" value="1"/>
</dbReference>
<protein>
    <recommendedName>
        <fullName evidence="1">CRISPR-associated protein Cas6 C-terminal domain-containing protein</fullName>
    </recommendedName>
</protein>
<name>A0A2H5Y7S8_9CHLR</name>
<sequence>MMRALELPVTSYWFTLIAETPATLPAFPGSTLRGALGHTLRRLVCATRMPACAPCPFRFTCAYPLLFEPYAPPDQPESTRYARLPPPFTLEVPLDLSTIPPRGEPPPRSLAPGEPLVFGLTLLGGAREHMPYYVHAIMEMARAGLGGPHQRFRLARAEMIAADGPVILYEESEGFLRHPPAPPARLASRDLATRQLAVHFHTPARLELQNDLVYPIEFHHLVQALLQRLRALDAGYGLLRGIELPGDLAAAARAVRRADDQTRWLDLRRYSTRQKTAMRIGGAVGTVIYESPEGFDFRPFALLLALGEIFHVGKLTSMGFGRMEVDPL</sequence>
<comment type="caution">
    <text evidence="2">The sequence shown here is derived from an EMBL/GenBank/DDBJ whole genome shotgun (WGS) entry which is preliminary data.</text>
</comment>